<gene>
    <name evidence="2" type="ORF">SAMN05216174_10688</name>
</gene>
<dbReference type="PANTHER" id="PTHR36974">
    <property type="entry name" value="MEMBRANE PROTEIN-RELATED"/>
    <property type="match status" value="1"/>
</dbReference>
<keyword evidence="1" id="KW-1133">Transmembrane helix</keyword>
<dbReference type="STRING" id="1271860.SAMN05216174_10688"/>
<organism evidence="2 3">
    <name type="scientific">Actinokineospora iranica</name>
    <dbReference type="NCBI Taxonomy" id="1271860"/>
    <lineage>
        <taxon>Bacteria</taxon>
        <taxon>Bacillati</taxon>
        <taxon>Actinomycetota</taxon>
        <taxon>Actinomycetes</taxon>
        <taxon>Pseudonocardiales</taxon>
        <taxon>Pseudonocardiaceae</taxon>
        <taxon>Actinokineospora</taxon>
    </lineage>
</organism>
<dbReference type="AlphaFoldDB" id="A0A1G6R1M3"/>
<keyword evidence="1" id="KW-0472">Membrane</keyword>
<dbReference type="EMBL" id="FMZZ01000006">
    <property type="protein sequence ID" value="SDC98411.1"/>
    <property type="molecule type" value="Genomic_DNA"/>
</dbReference>
<keyword evidence="3" id="KW-1185">Reference proteome</keyword>
<evidence type="ECO:0000256" key="1">
    <source>
        <dbReference type="SAM" id="Phobius"/>
    </source>
</evidence>
<name>A0A1G6R1M3_9PSEU</name>
<evidence type="ECO:0000313" key="2">
    <source>
        <dbReference type="EMBL" id="SDC98411.1"/>
    </source>
</evidence>
<sequence length="151" mass="16116">MRLAAAATEAVVRLIAAPVAAWHRGAMATTDSRRAVALAVLLGTAGTLHFTVPKPFDALVPKWLPGGRRRWTHLSGVAEAACGLAVAVPRTRRLGALAAALLFVAVFPGNVKMALDYQRAGKPAVWRAVAWGRLPLQWPLVAWALRVRDSA</sequence>
<protein>
    <submittedName>
        <fullName evidence="2">Uncharacterized membrane protein</fullName>
    </submittedName>
</protein>
<feature type="transmembrane region" description="Helical" evidence="1">
    <location>
        <begin position="94"/>
        <end position="111"/>
    </location>
</feature>
<evidence type="ECO:0000313" key="3">
    <source>
        <dbReference type="Proteomes" id="UP000199501"/>
    </source>
</evidence>
<feature type="transmembrane region" description="Helical" evidence="1">
    <location>
        <begin position="32"/>
        <end position="50"/>
    </location>
</feature>
<dbReference type="Proteomes" id="UP000199501">
    <property type="component" value="Unassembled WGS sequence"/>
</dbReference>
<accession>A0A1G6R1M3</accession>
<reference evidence="3" key="1">
    <citation type="submission" date="2016-10" db="EMBL/GenBank/DDBJ databases">
        <authorList>
            <person name="Varghese N."/>
            <person name="Submissions S."/>
        </authorList>
    </citation>
    <scope>NUCLEOTIDE SEQUENCE [LARGE SCALE GENOMIC DNA]</scope>
    <source>
        <strain evidence="3">IBRC-M 10403</strain>
    </source>
</reference>
<dbReference type="PANTHER" id="PTHR36974:SF1">
    <property type="entry name" value="DOXX FAMILY MEMBRANE PROTEIN"/>
    <property type="match status" value="1"/>
</dbReference>
<keyword evidence="1" id="KW-0812">Transmembrane</keyword>
<proteinExistence type="predicted"/>